<dbReference type="RefSeq" id="XP_022496742.1">
    <property type="nucleotide sequence ID" value="XM_022647279.1"/>
</dbReference>
<reference evidence="2 3" key="1">
    <citation type="submission" date="2016-03" db="EMBL/GenBank/DDBJ databases">
        <title>The draft genome sequence of Fonsecaea nubica causative agent of cutaneous subcutaneous infection in human host.</title>
        <authorList>
            <person name="Costa F."/>
            <person name="Sybren D.H."/>
            <person name="Raittz R.T."/>
            <person name="Weiss V.A."/>
            <person name="Leao A.C."/>
            <person name="Gomes R."/>
            <person name="De Souza E.M."/>
            <person name="Pedrosa F.O."/>
            <person name="Steffens M.B."/>
            <person name="Bombassaro A."/>
            <person name="Tadra-Sfeir M.Z."/>
            <person name="Moreno L.F."/>
            <person name="Najafzadeh M.J."/>
            <person name="Felipe M.S."/>
            <person name="Teixeira M."/>
            <person name="Sun J."/>
            <person name="Xi L."/>
            <person name="Castro M.A."/>
            <person name="Vicente V.A."/>
        </authorList>
    </citation>
    <scope>NUCLEOTIDE SEQUENCE [LARGE SCALE GENOMIC DNA]</scope>
    <source>
        <strain evidence="2 3">CBS 269.64</strain>
    </source>
</reference>
<feature type="compositionally biased region" description="Acidic residues" evidence="1">
    <location>
        <begin position="178"/>
        <end position="187"/>
    </location>
</feature>
<evidence type="ECO:0000256" key="1">
    <source>
        <dbReference type="SAM" id="MobiDB-lite"/>
    </source>
</evidence>
<feature type="compositionally biased region" description="Basic and acidic residues" evidence="1">
    <location>
        <begin position="139"/>
        <end position="151"/>
    </location>
</feature>
<feature type="compositionally biased region" description="Low complexity" evidence="1">
    <location>
        <begin position="397"/>
        <end position="406"/>
    </location>
</feature>
<keyword evidence="3" id="KW-1185">Reference proteome</keyword>
<dbReference type="Gene3D" id="3.30.70.2850">
    <property type="match status" value="1"/>
</dbReference>
<feature type="region of interest" description="Disordered" evidence="1">
    <location>
        <begin position="139"/>
        <end position="196"/>
    </location>
</feature>
<evidence type="ECO:0000313" key="3">
    <source>
        <dbReference type="Proteomes" id="UP000185904"/>
    </source>
</evidence>
<feature type="region of interest" description="Disordered" evidence="1">
    <location>
        <begin position="1"/>
        <end position="21"/>
    </location>
</feature>
<dbReference type="AlphaFoldDB" id="A0A178CKE5"/>
<dbReference type="Proteomes" id="UP000185904">
    <property type="component" value="Unassembled WGS sequence"/>
</dbReference>
<proteinExistence type="predicted"/>
<organism evidence="2 3">
    <name type="scientific">Fonsecaea nubica</name>
    <dbReference type="NCBI Taxonomy" id="856822"/>
    <lineage>
        <taxon>Eukaryota</taxon>
        <taxon>Fungi</taxon>
        <taxon>Dikarya</taxon>
        <taxon>Ascomycota</taxon>
        <taxon>Pezizomycotina</taxon>
        <taxon>Eurotiomycetes</taxon>
        <taxon>Chaetothyriomycetidae</taxon>
        <taxon>Chaetothyriales</taxon>
        <taxon>Herpotrichiellaceae</taxon>
        <taxon>Fonsecaea</taxon>
    </lineage>
</organism>
<gene>
    <name evidence="2" type="ORF">AYO20_09007</name>
</gene>
<evidence type="ECO:0000313" key="2">
    <source>
        <dbReference type="EMBL" id="OAL29814.1"/>
    </source>
</evidence>
<feature type="compositionally biased region" description="Acidic residues" evidence="1">
    <location>
        <begin position="152"/>
        <end position="169"/>
    </location>
</feature>
<feature type="region of interest" description="Disordered" evidence="1">
    <location>
        <begin position="394"/>
        <end position="415"/>
    </location>
</feature>
<accession>A0A178CKE5</accession>
<comment type="caution">
    <text evidence="2">The sequence shown here is derived from an EMBL/GenBank/DDBJ whole genome shotgun (WGS) entry which is preliminary data.</text>
</comment>
<sequence length="415" mass="46610">MAPTIEPFNPPCTRNHIDNRKPSQELDGGFFRAYQAIIEDAFLLEQGESNRPQEFVQLVVVVTEILQWASSKPGNETAVQKLRDIIQSKPLTEEEKQCVPGIPADDCLCLLVRLLARKKQPATLEEYLNELQKLKIHETMKKEKPTNNSKDDSEDDSKDDSEDNSEDDSKDNSKEDSKDDSEDDSEDNISQQNHPAVYGIPNHISICIGPRRQTSSNMTVSWHIIATNGEHDETDLGKWAKKSRKMRFQNLRSNVPSCVKEAGKWLATILKDDDKDVKTAEEIRLGRLYEIESWKLMSTAAKPGEIRVNGPRHFCHMTEVATTFRIGGGTGITRDPRCMLCRMLFSSRQDLVGLKMENDFSKGLQSLEKKAINGNNTCSEGLLHELCEMAERMAAKTQPGTTGTTDQDPDSGEAL</sequence>
<dbReference type="GeneID" id="34592407"/>
<dbReference type="EMBL" id="LVCJ01000078">
    <property type="protein sequence ID" value="OAL29814.1"/>
    <property type="molecule type" value="Genomic_DNA"/>
</dbReference>
<protein>
    <submittedName>
        <fullName evidence="2">Uncharacterized protein</fullName>
    </submittedName>
</protein>
<dbReference type="OrthoDB" id="10392065at2759"/>
<name>A0A178CKE5_9EURO</name>